<dbReference type="Gene3D" id="3.10.580.10">
    <property type="entry name" value="CBS-domain"/>
    <property type="match status" value="1"/>
</dbReference>
<dbReference type="PANTHER" id="PTHR45711:SF9">
    <property type="entry name" value="ANION_PROTON EXCHANGE TRANSPORTER GEF1"/>
    <property type="match status" value="1"/>
</dbReference>
<evidence type="ECO:0000256" key="8">
    <source>
        <dbReference type="PROSITE-ProRule" id="PRU00703"/>
    </source>
</evidence>
<feature type="region of interest" description="Disordered" evidence="10">
    <location>
        <begin position="78"/>
        <end position="119"/>
    </location>
</feature>
<evidence type="ECO:0000259" key="11">
    <source>
        <dbReference type="PROSITE" id="PS51371"/>
    </source>
</evidence>
<keyword evidence="8" id="KW-0129">CBS domain</keyword>
<evidence type="ECO:0000256" key="9">
    <source>
        <dbReference type="RuleBase" id="RU361221"/>
    </source>
</evidence>
<evidence type="ECO:0000256" key="10">
    <source>
        <dbReference type="SAM" id="MobiDB-lite"/>
    </source>
</evidence>
<evidence type="ECO:0000256" key="3">
    <source>
        <dbReference type="ARBA" id="ARBA00022692"/>
    </source>
</evidence>
<evidence type="ECO:0000256" key="6">
    <source>
        <dbReference type="ARBA" id="ARBA00023136"/>
    </source>
</evidence>
<keyword evidence="13" id="KW-1185">Reference proteome</keyword>
<dbReference type="PANTHER" id="PTHR45711">
    <property type="entry name" value="CHLORIDE CHANNEL PROTEIN"/>
    <property type="match status" value="1"/>
</dbReference>
<feature type="transmembrane region" description="Helical" evidence="9">
    <location>
        <begin position="362"/>
        <end position="386"/>
    </location>
</feature>
<feature type="transmembrane region" description="Helical" evidence="9">
    <location>
        <begin position="439"/>
        <end position="459"/>
    </location>
</feature>
<feature type="transmembrane region" description="Helical" evidence="9">
    <location>
        <begin position="569"/>
        <end position="592"/>
    </location>
</feature>
<evidence type="ECO:0000256" key="1">
    <source>
        <dbReference type="ARBA" id="ARBA00004141"/>
    </source>
</evidence>
<sequence length="955" mass="106013">MPTDTNLEDSVQSDEDDSSWQDVFRTSKEYKALIKSFDNYHTVDWANETYIENRDYYRELLKSHQGNIEEGQSLISRFRGGTGTHQSDVHSDYQSGYNSEYDNELDDDRNDGGSSFANQEDINEAITTSSSRIEGDSLQHGSRFRYFSLGRQGRSSKRNDNRKSINARIMRQIKRQVSRIQIVKSRLWITFQVWLALTLIGGLVGFIAGCLNIITEWLGDLKEGYCSAGFYLNKSFCCWGEAAGQCSSWVPWSSMFVVRYIMYIIFSVLFGTIAAILCKYYAPTAAGSGISEVKCIVSGFVTDKVLGWPTLFIKSIGLPLVIASGLSVGKEGPSVHYAACVGNVISKLFSNFERSFVHQSQFLTAASASGVAVAFASPIGGVLFSIEEITSNFKLSTLWESYYCALVATGVLSVMNSFRTGQIVVFQVSYDTTWRYFEIPFFIILGIFGGVYGIVISKFNIKWVAFRNKYLKEYPLTEVAILCLLTAAIGYFSEFIRLDMTEGMGILFHECHNNNGGDDGVTGFFENEICRAALNKNTLIRTIVSLLFSTALRMIFVIISYNSKVPCGIFVPSMAAGATFGKAIGLISEAIFNDPEQCLAGKRNCIISGTYAFLGAAAGLCGITNLTLAVVIIMFELTGALNYIVPTMIIVTVTKIVGDHFGIGMGGVCDQMVRFNGIPFLDVKEEHNYSDHTISDVMTMDVVALPYKNLKFSQLDILLKETRFSVFPIIESVASRAVVGVTTKRNLISACKAAKREASKKAHAALSANAHAVGSSNGADHRASTISTDAIYDLGSKNVRFVSDEKVTNITGIRHDNDDDEEEEGGEYLEENEINLEDYVLPESFSIDVKSSLHFAFDIFAKLGPQVIIVEDEGKLAGLVTRKDLAKFELYLHYSEHGNVFISPQDEIIFEKIWQLGSGIRDVFKNIISKLLCFKKRRQNFNRSGIEIDVMPDQQ</sequence>
<dbReference type="Gene3D" id="1.10.3080.10">
    <property type="entry name" value="Clc chloride channel"/>
    <property type="match status" value="1"/>
</dbReference>
<evidence type="ECO:0000256" key="7">
    <source>
        <dbReference type="ARBA" id="ARBA00023214"/>
    </source>
</evidence>
<feature type="transmembrane region" description="Helical" evidence="9">
    <location>
        <begin position="613"/>
        <end position="634"/>
    </location>
</feature>
<dbReference type="GO" id="GO:0000324">
    <property type="term" value="C:fungal-type vacuole"/>
    <property type="evidence" value="ECO:0007669"/>
    <property type="project" value="TreeGrafter"/>
</dbReference>
<evidence type="ECO:0000313" key="13">
    <source>
        <dbReference type="Proteomes" id="UP000478008"/>
    </source>
</evidence>
<keyword evidence="2 9" id="KW-0813">Transport</keyword>
<dbReference type="SUPFAM" id="SSF54631">
    <property type="entry name" value="CBS-domain pair"/>
    <property type="match status" value="1"/>
</dbReference>
<keyword evidence="5 9" id="KW-0406">Ion transport</keyword>
<evidence type="ECO:0000256" key="4">
    <source>
        <dbReference type="ARBA" id="ARBA00022989"/>
    </source>
</evidence>
<feature type="domain" description="CBS" evidence="11">
    <location>
        <begin position="840"/>
        <end position="896"/>
    </location>
</feature>
<dbReference type="PROSITE" id="PS51371">
    <property type="entry name" value="CBS"/>
    <property type="match status" value="1"/>
</dbReference>
<reference evidence="12 13" key="1">
    <citation type="submission" date="2019-07" db="EMBL/GenBank/DDBJ databases">
        <authorList>
            <person name="Friedrich A."/>
            <person name="Schacherer J."/>
        </authorList>
    </citation>
    <scope>NUCLEOTIDE SEQUENCE [LARGE SCALE GENOMIC DNA]</scope>
</reference>
<dbReference type="InterPro" id="IPR000644">
    <property type="entry name" value="CBS_dom"/>
</dbReference>
<comment type="subcellular location">
    <subcellularLocation>
        <location evidence="1 9">Membrane</location>
        <topology evidence="1 9">Multi-pass membrane protein</topology>
    </subcellularLocation>
</comment>
<dbReference type="GO" id="GO:0005247">
    <property type="term" value="F:voltage-gated chloride channel activity"/>
    <property type="evidence" value="ECO:0007669"/>
    <property type="project" value="TreeGrafter"/>
</dbReference>
<protein>
    <recommendedName>
        <fullName evidence="9">Chloride channel protein</fullName>
    </recommendedName>
</protein>
<accession>A0A7D9H062</accession>
<dbReference type="Pfam" id="PF00571">
    <property type="entry name" value="CBS"/>
    <property type="match status" value="1"/>
</dbReference>
<feature type="transmembrane region" description="Helical" evidence="9">
    <location>
        <begin position="187"/>
        <end position="214"/>
    </location>
</feature>
<evidence type="ECO:0000313" key="12">
    <source>
        <dbReference type="EMBL" id="VUG18426.1"/>
    </source>
</evidence>
<keyword evidence="4 9" id="KW-1133">Transmembrane helix</keyword>
<dbReference type="GO" id="GO:0006878">
    <property type="term" value="P:intracellular copper ion homeostasis"/>
    <property type="evidence" value="ECO:0007669"/>
    <property type="project" value="TreeGrafter"/>
</dbReference>
<gene>
    <name evidence="12" type="ORF">DEBR0S3_10594G</name>
</gene>
<dbReference type="GO" id="GO:0005783">
    <property type="term" value="C:endoplasmic reticulum"/>
    <property type="evidence" value="ECO:0007669"/>
    <property type="project" value="TreeGrafter"/>
</dbReference>
<dbReference type="PRINTS" id="PR00762">
    <property type="entry name" value="CLCHANNEL"/>
</dbReference>
<feature type="transmembrane region" description="Helical" evidence="9">
    <location>
        <begin position="398"/>
        <end position="418"/>
    </location>
</feature>
<comment type="caution">
    <text evidence="9">Lacks conserved residue(s) required for the propagation of feature annotation.</text>
</comment>
<feature type="transmembrane region" description="Helical" evidence="9">
    <location>
        <begin position="260"/>
        <end position="282"/>
    </location>
</feature>
<dbReference type="InterPro" id="IPR001807">
    <property type="entry name" value="ClC"/>
</dbReference>
<name>A0A7D9H062_DEKBR</name>
<dbReference type="CDD" id="cd03684">
    <property type="entry name" value="ClC_3_like"/>
    <property type="match status" value="1"/>
</dbReference>
<keyword evidence="3 9" id="KW-0812">Transmembrane</keyword>
<dbReference type="AlphaFoldDB" id="A0A7D9H062"/>
<evidence type="ECO:0000256" key="2">
    <source>
        <dbReference type="ARBA" id="ARBA00022448"/>
    </source>
</evidence>
<keyword evidence="6 9" id="KW-0472">Membrane</keyword>
<dbReference type="GO" id="GO:0005794">
    <property type="term" value="C:Golgi apparatus"/>
    <property type="evidence" value="ECO:0007669"/>
    <property type="project" value="TreeGrafter"/>
</dbReference>
<dbReference type="GO" id="GO:0005769">
    <property type="term" value="C:early endosome"/>
    <property type="evidence" value="ECO:0007669"/>
    <property type="project" value="TreeGrafter"/>
</dbReference>
<dbReference type="InterPro" id="IPR014743">
    <property type="entry name" value="Cl-channel_core"/>
</dbReference>
<dbReference type="Pfam" id="PF00654">
    <property type="entry name" value="Voltage_CLC"/>
    <property type="match status" value="1"/>
</dbReference>
<dbReference type="Proteomes" id="UP000478008">
    <property type="component" value="Unassembled WGS sequence"/>
</dbReference>
<dbReference type="GO" id="GO:0006879">
    <property type="term" value="P:intracellular iron ion homeostasis"/>
    <property type="evidence" value="ECO:0007669"/>
    <property type="project" value="TreeGrafter"/>
</dbReference>
<dbReference type="EMBL" id="CABFWN010000003">
    <property type="protein sequence ID" value="VUG18426.1"/>
    <property type="molecule type" value="Genomic_DNA"/>
</dbReference>
<dbReference type="InterPro" id="IPR046342">
    <property type="entry name" value="CBS_dom_sf"/>
</dbReference>
<keyword evidence="7 9" id="KW-0868">Chloride</keyword>
<proteinExistence type="inferred from homology"/>
<dbReference type="GO" id="GO:0005886">
    <property type="term" value="C:plasma membrane"/>
    <property type="evidence" value="ECO:0007669"/>
    <property type="project" value="TreeGrafter"/>
</dbReference>
<dbReference type="SUPFAM" id="SSF81340">
    <property type="entry name" value="Clc chloride channel"/>
    <property type="match status" value="1"/>
</dbReference>
<comment type="similarity">
    <text evidence="9">Belongs to the chloride channel (TC 2.A.49) family.</text>
</comment>
<feature type="transmembrane region" description="Helical" evidence="9">
    <location>
        <begin position="543"/>
        <end position="563"/>
    </location>
</feature>
<organism evidence="12 13">
    <name type="scientific">Dekkera bruxellensis</name>
    <name type="common">Brettanomyces custersii</name>
    <dbReference type="NCBI Taxonomy" id="5007"/>
    <lineage>
        <taxon>Eukaryota</taxon>
        <taxon>Fungi</taxon>
        <taxon>Dikarya</taxon>
        <taxon>Ascomycota</taxon>
        <taxon>Saccharomycotina</taxon>
        <taxon>Pichiomycetes</taxon>
        <taxon>Pichiales</taxon>
        <taxon>Pichiaceae</taxon>
        <taxon>Brettanomyces</taxon>
    </lineage>
</organism>
<evidence type="ECO:0000256" key="5">
    <source>
        <dbReference type="ARBA" id="ARBA00023065"/>
    </source>
</evidence>
<feature type="transmembrane region" description="Helical" evidence="9">
    <location>
        <begin position="479"/>
        <end position="496"/>
    </location>
</feature>